<evidence type="ECO:0000259" key="1">
    <source>
        <dbReference type="PROSITE" id="PS50835"/>
    </source>
</evidence>
<reference evidence="2" key="1">
    <citation type="submission" date="2019-10" db="EMBL/GenBank/DDBJ databases">
        <title>Bird 10,000 Genomes (B10K) Project - Family phase.</title>
        <authorList>
            <person name="Zhang G."/>
        </authorList>
    </citation>
    <scope>NUCLEOTIDE SEQUENCE</scope>
    <source>
        <strain evidence="2">B10K-DU-002-69</strain>
        <tissue evidence="2">Muscle</tissue>
    </source>
</reference>
<dbReference type="PROSITE" id="PS50835">
    <property type="entry name" value="IG_LIKE"/>
    <property type="match status" value="1"/>
</dbReference>
<dbReference type="SUPFAM" id="SSF48726">
    <property type="entry name" value="Immunoglobulin"/>
    <property type="match status" value="1"/>
</dbReference>
<keyword evidence="3" id="KW-1185">Reference proteome</keyword>
<name>A0A851D5T1_TODME</name>
<dbReference type="Gene3D" id="2.60.40.10">
    <property type="entry name" value="Immunoglobulins"/>
    <property type="match status" value="1"/>
</dbReference>
<proteinExistence type="predicted"/>
<dbReference type="CDD" id="cd00096">
    <property type="entry name" value="Ig"/>
    <property type="match status" value="1"/>
</dbReference>
<dbReference type="InterPro" id="IPR013783">
    <property type="entry name" value="Ig-like_fold"/>
</dbReference>
<dbReference type="AlphaFoldDB" id="A0A851D5T1"/>
<evidence type="ECO:0000313" key="3">
    <source>
        <dbReference type="Proteomes" id="UP000660247"/>
    </source>
</evidence>
<feature type="non-terminal residue" evidence="2">
    <location>
        <position position="97"/>
    </location>
</feature>
<protein>
    <submittedName>
        <fullName evidence="2">TMIG2 protein</fullName>
    </submittedName>
</protein>
<feature type="non-terminal residue" evidence="2">
    <location>
        <position position="1"/>
    </location>
</feature>
<feature type="domain" description="Ig-like" evidence="1">
    <location>
        <begin position="1"/>
        <end position="97"/>
    </location>
</feature>
<dbReference type="InterPro" id="IPR007110">
    <property type="entry name" value="Ig-like_dom"/>
</dbReference>
<dbReference type="InterPro" id="IPR036179">
    <property type="entry name" value="Ig-like_dom_sf"/>
</dbReference>
<comment type="caution">
    <text evidence="2">The sequence shown here is derived from an EMBL/GenBank/DDBJ whole genome shotgun (WGS) entry which is preliminary data.</text>
</comment>
<organism evidence="2 3">
    <name type="scientific">Todus mexicanus</name>
    <name type="common">Puerto Rican tody</name>
    <dbReference type="NCBI Taxonomy" id="135184"/>
    <lineage>
        <taxon>Eukaryota</taxon>
        <taxon>Metazoa</taxon>
        <taxon>Chordata</taxon>
        <taxon>Craniata</taxon>
        <taxon>Vertebrata</taxon>
        <taxon>Euteleostomi</taxon>
        <taxon>Archelosauria</taxon>
        <taxon>Archosauria</taxon>
        <taxon>Dinosauria</taxon>
        <taxon>Saurischia</taxon>
        <taxon>Theropoda</taxon>
        <taxon>Coelurosauria</taxon>
        <taxon>Aves</taxon>
        <taxon>Neognathae</taxon>
        <taxon>Neoaves</taxon>
        <taxon>Telluraves</taxon>
        <taxon>Coraciimorphae</taxon>
        <taxon>Coraciiformes</taxon>
        <taxon>Todidae</taxon>
        <taxon>Todus</taxon>
    </lineage>
</organism>
<evidence type="ECO:0000313" key="2">
    <source>
        <dbReference type="EMBL" id="NWI63296.1"/>
    </source>
</evidence>
<dbReference type="EMBL" id="WEIS01014403">
    <property type="protein sequence ID" value="NWI63296.1"/>
    <property type="molecule type" value="Genomic_DNA"/>
</dbReference>
<accession>A0A851D5T1</accession>
<gene>
    <name evidence="2" type="primary">Tmigd2</name>
    <name evidence="2" type="ORF">TODMEX_R10413</name>
</gene>
<sequence length="97" mass="10723">QEPGEVQVPAGAEVSLGCQVLLAELWEMLWLEWVKEARQGVLCALRLRPSTPALAQPCAPNASHPRLAWRPPRATLSLRPASEDDAGRYLCRVILEI</sequence>
<dbReference type="Proteomes" id="UP000660247">
    <property type="component" value="Unassembled WGS sequence"/>
</dbReference>
<dbReference type="OrthoDB" id="10012075at2759"/>